<dbReference type="GO" id="GO:0016787">
    <property type="term" value="F:hydrolase activity"/>
    <property type="evidence" value="ECO:0007669"/>
    <property type="project" value="UniProtKB-UniRule"/>
</dbReference>
<dbReference type="InterPro" id="IPR016035">
    <property type="entry name" value="Acyl_Trfase/lysoPLipase"/>
</dbReference>
<proteinExistence type="predicted"/>
<comment type="caution">
    <text evidence="7">The sequence shown here is derived from an EMBL/GenBank/DDBJ whole genome shotgun (WGS) entry which is preliminary data.</text>
</comment>
<feature type="region of interest" description="Disordered" evidence="5">
    <location>
        <begin position="230"/>
        <end position="263"/>
    </location>
</feature>
<comment type="caution">
    <text evidence="4">Lacks conserved residue(s) required for the propagation of feature annotation.</text>
</comment>
<feature type="active site" description="Nucleophile" evidence="4">
    <location>
        <position position="45"/>
    </location>
</feature>
<feature type="short sequence motif" description="DGA/G" evidence="4">
    <location>
        <begin position="158"/>
        <end position="160"/>
    </location>
</feature>
<dbReference type="Gene3D" id="3.40.1090.10">
    <property type="entry name" value="Cytosolic phospholipase A2 catalytic domain"/>
    <property type="match status" value="2"/>
</dbReference>
<keyword evidence="8" id="KW-1185">Reference proteome</keyword>
<feature type="region of interest" description="Disordered" evidence="5">
    <location>
        <begin position="199"/>
        <end position="218"/>
    </location>
</feature>
<dbReference type="InterPro" id="IPR050301">
    <property type="entry name" value="NTE"/>
</dbReference>
<organism evidence="7 8">
    <name type="scientific">Paraburkholderia tagetis</name>
    <dbReference type="NCBI Taxonomy" id="2913261"/>
    <lineage>
        <taxon>Bacteria</taxon>
        <taxon>Pseudomonadati</taxon>
        <taxon>Pseudomonadota</taxon>
        <taxon>Betaproteobacteria</taxon>
        <taxon>Burkholderiales</taxon>
        <taxon>Burkholderiaceae</taxon>
        <taxon>Paraburkholderia</taxon>
    </lineage>
</organism>
<dbReference type="SUPFAM" id="SSF52151">
    <property type="entry name" value="FabD/lysophospholipase-like"/>
    <property type="match status" value="1"/>
</dbReference>
<feature type="short sequence motif" description="GXSXG" evidence="4">
    <location>
        <begin position="43"/>
        <end position="47"/>
    </location>
</feature>
<evidence type="ECO:0000256" key="1">
    <source>
        <dbReference type="ARBA" id="ARBA00022801"/>
    </source>
</evidence>
<keyword evidence="1 4" id="KW-0378">Hydrolase</keyword>
<feature type="domain" description="PNPLA" evidence="6">
    <location>
        <begin position="12"/>
        <end position="171"/>
    </location>
</feature>
<evidence type="ECO:0000313" key="8">
    <source>
        <dbReference type="Proteomes" id="UP001139308"/>
    </source>
</evidence>
<sequence length="375" mass="39489">MMHRRRPPRVGLVLGGGAARGWAHIGAIRALEEAGIKPDVVCGTSIGALVGAVYANGDLDWLEEWVGKLTWQTVVRLLDLRFSGGLLGGRKVIDLFAKQFDGRTIDELAMPFTAVATELDTGREVWLRDGGVVDAVRASIAIPGLFTPIWHDGVWLVDGGLSNPVPVSAARAMRADMVIAIDLNHDILNGRDLGGMLDTLPRETPVEGAGAGAPAMRGAEPELPLDALSGAQSEARSDAQSEAQSDAPAGSLPDAPPGAHVAEPPLLLRRNGKPFPNWLQPSGPDVLGGGPDVRVAPPPSARVPSLLNSIAQSIDIMQVRITRSRLAGEPADVLIQPRLGGMGIFDFHRAAPAIAEGRAAVQYMLPAIKAQLGME</sequence>
<evidence type="ECO:0000256" key="4">
    <source>
        <dbReference type="PROSITE-ProRule" id="PRU01161"/>
    </source>
</evidence>
<keyword evidence="2 4" id="KW-0442">Lipid degradation</keyword>
<dbReference type="AlphaFoldDB" id="A0A9X1RPL8"/>
<feature type="active site" description="Proton acceptor" evidence="4">
    <location>
        <position position="158"/>
    </location>
</feature>
<dbReference type="Proteomes" id="UP001139308">
    <property type="component" value="Unassembled WGS sequence"/>
</dbReference>
<dbReference type="PANTHER" id="PTHR14226:SF76">
    <property type="entry name" value="NTE FAMILY PROTEIN RSSA"/>
    <property type="match status" value="1"/>
</dbReference>
<dbReference type="RefSeq" id="WP_238463933.1">
    <property type="nucleotide sequence ID" value="NZ_JAKLJA010000007.1"/>
</dbReference>
<evidence type="ECO:0000313" key="7">
    <source>
        <dbReference type="EMBL" id="MCG5073994.1"/>
    </source>
</evidence>
<dbReference type="Pfam" id="PF01734">
    <property type="entry name" value="Patatin"/>
    <property type="match status" value="1"/>
</dbReference>
<reference evidence="7" key="1">
    <citation type="submission" date="2022-01" db="EMBL/GenBank/DDBJ databases">
        <title>Genome sequence and assembly of Parabukholderia sp. RG36.</title>
        <authorList>
            <person name="Chhetri G."/>
        </authorList>
    </citation>
    <scope>NUCLEOTIDE SEQUENCE</scope>
    <source>
        <strain evidence="7">RG36</strain>
    </source>
</reference>
<evidence type="ECO:0000259" key="6">
    <source>
        <dbReference type="PROSITE" id="PS51635"/>
    </source>
</evidence>
<evidence type="ECO:0000256" key="5">
    <source>
        <dbReference type="SAM" id="MobiDB-lite"/>
    </source>
</evidence>
<evidence type="ECO:0000256" key="2">
    <source>
        <dbReference type="ARBA" id="ARBA00022963"/>
    </source>
</evidence>
<dbReference type="PROSITE" id="PS51635">
    <property type="entry name" value="PNPLA"/>
    <property type="match status" value="1"/>
</dbReference>
<dbReference type="InterPro" id="IPR002641">
    <property type="entry name" value="PNPLA_dom"/>
</dbReference>
<dbReference type="EMBL" id="JAKLJA010000007">
    <property type="protein sequence ID" value="MCG5073994.1"/>
    <property type="molecule type" value="Genomic_DNA"/>
</dbReference>
<keyword evidence="3 4" id="KW-0443">Lipid metabolism</keyword>
<feature type="compositionally biased region" description="Polar residues" evidence="5">
    <location>
        <begin position="230"/>
        <end position="244"/>
    </location>
</feature>
<evidence type="ECO:0000256" key="3">
    <source>
        <dbReference type="ARBA" id="ARBA00023098"/>
    </source>
</evidence>
<accession>A0A9X1RPL8</accession>
<dbReference type="PANTHER" id="PTHR14226">
    <property type="entry name" value="NEUROPATHY TARGET ESTERASE/SWISS CHEESE D.MELANOGASTER"/>
    <property type="match status" value="1"/>
</dbReference>
<protein>
    <submittedName>
        <fullName evidence="7">Patatin-like phospholipase family protein</fullName>
    </submittedName>
</protein>
<dbReference type="GO" id="GO:0016042">
    <property type="term" value="P:lipid catabolic process"/>
    <property type="evidence" value="ECO:0007669"/>
    <property type="project" value="UniProtKB-UniRule"/>
</dbReference>
<gene>
    <name evidence="7" type="ORF">L5014_11585</name>
</gene>
<name>A0A9X1RPL8_9BURK</name>